<dbReference type="Pfam" id="PF06037">
    <property type="entry name" value="DUF922"/>
    <property type="match status" value="1"/>
</dbReference>
<evidence type="ECO:0000313" key="2">
    <source>
        <dbReference type="EMBL" id="MCD7110051.1"/>
    </source>
</evidence>
<keyword evidence="3" id="KW-1185">Reference proteome</keyword>
<feature type="signal peptide" evidence="1">
    <location>
        <begin position="1"/>
        <end position="25"/>
    </location>
</feature>
<proteinExistence type="predicted"/>
<protein>
    <submittedName>
        <fullName evidence="2">DUF922 domain-containing protein</fullName>
    </submittedName>
</protein>
<accession>A0A9X1T102</accession>
<dbReference type="InterPro" id="IPR010321">
    <property type="entry name" value="DUF922"/>
</dbReference>
<dbReference type="AlphaFoldDB" id="A0A9X1T102"/>
<keyword evidence="1" id="KW-0732">Signal</keyword>
<dbReference type="Proteomes" id="UP001139089">
    <property type="component" value="Unassembled WGS sequence"/>
</dbReference>
<dbReference type="PIRSF" id="PIRSF010521">
    <property type="entry name" value="DUF922_bac"/>
    <property type="match status" value="1"/>
</dbReference>
<evidence type="ECO:0000313" key="3">
    <source>
        <dbReference type="Proteomes" id="UP001139089"/>
    </source>
</evidence>
<name>A0A9X1T102_9HYPH</name>
<comment type="caution">
    <text evidence="2">The sequence shown here is derived from an EMBL/GenBank/DDBJ whole genome shotgun (WGS) entry which is preliminary data.</text>
</comment>
<feature type="chain" id="PRO_5040992493" evidence="1">
    <location>
        <begin position="26"/>
        <end position="200"/>
    </location>
</feature>
<gene>
    <name evidence="2" type="ORF">LRX75_13490</name>
</gene>
<reference evidence="2" key="1">
    <citation type="submission" date="2021-12" db="EMBL/GenBank/DDBJ databases">
        <authorList>
            <person name="Li Y."/>
        </authorList>
    </citation>
    <scope>NUCLEOTIDE SEQUENCE</scope>
    <source>
        <strain evidence="2">DKSPLA3</strain>
    </source>
</reference>
<dbReference type="RefSeq" id="WP_231815169.1">
    <property type="nucleotide sequence ID" value="NZ_JAJOZR010000008.1"/>
</dbReference>
<sequence length="200" mass="21871">MTLIKTIWGFAAAIMTLAMSLPGSAEVTATETVETYAISGRTGAELYASIGERGPLLGANRVIAHTRFKLTWRRDYQRQGNDCVLATAIPRLTIITTLPKPTDKLPAPVRDSWTTFIDGVRRHEAVHGTYVRDLVAKIETATIGLRQPDDPGCTKIKTEMNRRLGAISDERRALDRAFDQAEFTEGGAVHALILALVNGP</sequence>
<evidence type="ECO:0000256" key="1">
    <source>
        <dbReference type="SAM" id="SignalP"/>
    </source>
</evidence>
<dbReference type="EMBL" id="JAJOZR010000008">
    <property type="protein sequence ID" value="MCD7110051.1"/>
    <property type="molecule type" value="Genomic_DNA"/>
</dbReference>
<organism evidence="2 3">
    <name type="scientific">Rhizobium quercicola</name>
    <dbReference type="NCBI Taxonomy" id="2901226"/>
    <lineage>
        <taxon>Bacteria</taxon>
        <taxon>Pseudomonadati</taxon>
        <taxon>Pseudomonadota</taxon>
        <taxon>Alphaproteobacteria</taxon>
        <taxon>Hyphomicrobiales</taxon>
        <taxon>Rhizobiaceae</taxon>
        <taxon>Rhizobium/Agrobacterium group</taxon>
        <taxon>Rhizobium</taxon>
    </lineage>
</organism>